<protein>
    <recommendedName>
        <fullName evidence="6">Luciferase-like domain-containing protein</fullName>
    </recommendedName>
</protein>
<dbReference type="InterPro" id="IPR011251">
    <property type="entry name" value="Luciferase-like_dom"/>
</dbReference>
<feature type="domain" description="Luciferase-like" evidence="6">
    <location>
        <begin position="107"/>
        <end position="256"/>
    </location>
</feature>
<dbReference type="GO" id="GO:0004497">
    <property type="term" value="F:monooxygenase activity"/>
    <property type="evidence" value="ECO:0007669"/>
    <property type="project" value="UniProtKB-KW"/>
</dbReference>
<dbReference type="SUPFAM" id="SSF51679">
    <property type="entry name" value="Bacterial luciferase-like"/>
    <property type="match status" value="1"/>
</dbReference>
<comment type="caution">
    <text evidence="7">The sequence shown here is derived from an EMBL/GenBank/DDBJ whole genome shotgun (WGS) entry which is preliminary data.</text>
</comment>
<dbReference type="GO" id="GO:0016705">
    <property type="term" value="F:oxidoreductase activity, acting on paired donors, with incorporation or reduction of molecular oxygen"/>
    <property type="evidence" value="ECO:0007669"/>
    <property type="project" value="InterPro"/>
</dbReference>
<evidence type="ECO:0000256" key="1">
    <source>
        <dbReference type="ARBA" id="ARBA00022630"/>
    </source>
</evidence>
<dbReference type="Pfam" id="PF00296">
    <property type="entry name" value="Bac_luciferase"/>
    <property type="match status" value="1"/>
</dbReference>
<keyword evidence="1" id="KW-0285">Flavoprotein</keyword>
<proteinExistence type="predicted"/>
<evidence type="ECO:0000256" key="5">
    <source>
        <dbReference type="SAM" id="MobiDB-lite"/>
    </source>
</evidence>
<keyword evidence="4" id="KW-0503">Monooxygenase</keyword>
<dbReference type="Proteomes" id="UP000194632">
    <property type="component" value="Unassembled WGS sequence"/>
</dbReference>
<dbReference type="PANTHER" id="PTHR30011:SF16">
    <property type="entry name" value="C2H2 FINGER DOMAIN TRANSCRIPTION FACTOR (EUROFUNG)-RELATED"/>
    <property type="match status" value="1"/>
</dbReference>
<keyword evidence="2" id="KW-0288">FMN</keyword>
<reference evidence="7 8" key="1">
    <citation type="submission" date="2017-05" db="EMBL/GenBank/DDBJ databases">
        <title>Biotechnological potential of actinobacteria isolated from South African environments.</title>
        <authorList>
            <person name="Le Roes-Hill M."/>
            <person name="Prins A."/>
            <person name="Durrell K.A."/>
        </authorList>
    </citation>
    <scope>NUCLEOTIDE SEQUENCE [LARGE SCALE GENOMIC DNA]</scope>
    <source>
        <strain evidence="7">BS2</strain>
    </source>
</reference>
<keyword evidence="3" id="KW-0560">Oxidoreductase</keyword>
<dbReference type="InterPro" id="IPR036661">
    <property type="entry name" value="Luciferase-like_sf"/>
</dbReference>
<gene>
    <name evidence="7" type="ORF">CA982_18290</name>
</gene>
<dbReference type="EMBL" id="NGFO01000023">
    <property type="protein sequence ID" value="OUC77187.1"/>
    <property type="molecule type" value="Genomic_DNA"/>
</dbReference>
<dbReference type="Gene3D" id="3.20.20.30">
    <property type="entry name" value="Luciferase-like domain"/>
    <property type="match status" value="1"/>
</dbReference>
<organism evidence="7 8">
    <name type="scientific">Gordonia lacunae</name>
    <dbReference type="NCBI Taxonomy" id="417102"/>
    <lineage>
        <taxon>Bacteria</taxon>
        <taxon>Bacillati</taxon>
        <taxon>Actinomycetota</taxon>
        <taxon>Actinomycetes</taxon>
        <taxon>Mycobacteriales</taxon>
        <taxon>Gordoniaceae</taxon>
        <taxon>Gordonia</taxon>
    </lineage>
</organism>
<keyword evidence="8" id="KW-1185">Reference proteome</keyword>
<accession>A0A243Q6X4</accession>
<evidence type="ECO:0000256" key="3">
    <source>
        <dbReference type="ARBA" id="ARBA00023002"/>
    </source>
</evidence>
<dbReference type="PANTHER" id="PTHR30011">
    <property type="entry name" value="ALKANESULFONATE MONOOXYGENASE-RELATED"/>
    <property type="match status" value="1"/>
</dbReference>
<evidence type="ECO:0000256" key="2">
    <source>
        <dbReference type="ARBA" id="ARBA00022643"/>
    </source>
</evidence>
<dbReference type="AlphaFoldDB" id="A0A243Q6X4"/>
<evidence type="ECO:0000313" key="7">
    <source>
        <dbReference type="EMBL" id="OUC77187.1"/>
    </source>
</evidence>
<feature type="region of interest" description="Disordered" evidence="5">
    <location>
        <begin position="1"/>
        <end position="58"/>
    </location>
</feature>
<dbReference type="InterPro" id="IPR051260">
    <property type="entry name" value="Diverse_substr_monoxygenases"/>
</dbReference>
<evidence type="ECO:0000313" key="8">
    <source>
        <dbReference type="Proteomes" id="UP000194632"/>
    </source>
</evidence>
<sequence length="269" mass="28750">MGSARSDPFGRTGSGALAHPRQLDPPGPDRNAVHRRPGLRRATEPDHPGARAARRHHRPGVVPAVRCVAILDRLRVRRRRRPLRRGVPAVSAVVDDPIPLRFDSADGLRHGIELARSADHRQTGTLVVDTTGSDDLDPFVVAAAIAQATDVIGIAVAVPVPQWQPYPTARRLAEIDKLSAGRVVWGPVDSDPRRAAEMVQVVSSLLTSWRPGALVNDRVTGRHADPARIVPVTASGRYFTIDSPLDVPAGPQGVVPVVDFADSIRGGGG</sequence>
<evidence type="ECO:0000259" key="6">
    <source>
        <dbReference type="Pfam" id="PF00296"/>
    </source>
</evidence>
<dbReference type="STRING" id="417102.CA982_18290"/>
<name>A0A243Q6X4_9ACTN</name>
<evidence type="ECO:0000256" key="4">
    <source>
        <dbReference type="ARBA" id="ARBA00023033"/>
    </source>
</evidence>